<dbReference type="AlphaFoldDB" id="B0BLN6"/>
<feature type="transmembrane region" description="Helical" evidence="7">
    <location>
        <begin position="141"/>
        <end position="161"/>
    </location>
</feature>
<proteinExistence type="predicted"/>
<dbReference type="PROSITE" id="PS50850">
    <property type="entry name" value="MFS"/>
    <property type="match status" value="1"/>
</dbReference>
<keyword evidence="3" id="KW-1003">Cell membrane</keyword>
<feature type="domain" description="Major facilitator superfamily (MFS) profile" evidence="8">
    <location>
        <begin position="17"/>
        <end position="460"/>
    </location>
</feature>
<dbReference type="InterPro" id="IPR036259">
    <property type="entry name" value="MFS_trans_sf"/>
</dbReference>
<feature type="transmembrane region" description="Helical" evidence="7">
    <location>
        <begin position="360"/>
        <end position="386"/>
    </location>
</feature>
<reference evidence="9" key="1">
    <citation type="journal article" date="2003" name="Proc. Natl. Acad. Sci. U.S.A.">
        <title>Rapid PCR amplification of minimal enediyne polyketide synthase cassettes leads to a predictive familial classification model.</title>
        <authorList>
            <person name="Liu W."/>
            <person name="Ahlert J."/>
            <person name="Gao Q."/>
            <person name="Wendt-Pienkowski E."/>
            <person name="Shen B."/>
            <person name="Thorson J.S."/>
        </authorList>
    </citation>
    <scope>NUCLEOTIDE SEQUENCE</scope>
    <source>
        <strain evidence="9">ATCC 39144</strain>
    </source>
</reference>
<dbReference type="PANTHER" id="PTHR42718">
    <property type="entry name" value="MAJOR FACILITATOR SUPERFAMILY MULTIDRUG TRANSPORTER MFSC"/>
    <property type="match status" value="1"/>
</dbReference>
<dbReference type="InterPro" id="IPR020846">
    <property type="entry name" value="MFS_dom"/>
</dbReference>
<gene>
    <name evidence="9" type="primary">mdpR3</name>
</gene>
<protein>
    <submittedName>
        <fullName evidence="9">Transmembrane efflux protein</fullName>
    </submittedName>
</protein>
<dbReference type="SUPFAM" id="SSF103473">
    <property type="entry name" value="MFS general substrate transporter"/>
    <property type="match status" value="1"/>
</dbReference>
<evidence type="ECO:0000256" key="2">
    <source>
        <dbReference type="ARBA" id="ARBA00022448"/>
    </source>
</evidence>
<name>B0BLN6_9ACTN</name>
<feature type="transmembrane region" description="Helical" evidence="7">
    <location>
        <begin position="108"/>
        <end position="129"/>
    </location>
</feature>
<sequence>MTNPAQPPKAGRREWIALAVLCLPTMLAAVDINIMFLALPHIAEDLGSGGTAQLWMTDIYGFMIAGFLITMGSLGDRIGRRKLLMAGSAVFLVASLFAAFATSTEMLIISRAVLGVAGATIAPSVLGLLRQMFQDPKQMGAAMGLWGTSIMLGSVLGPVVGGLLLGAFWWGSIFIMAVPITGLLLLTGFFLLPESNNPNAPKLDLISVGMTLAGILPLIWGLKEAAREGWSAGSIAAVAIGAVFLVAFVQRQRMVENPLMDLSLFRVRTLSIALLLALSIALVMGGLGLMATQFMQMILDLSAFRVGAWMLLPAIALFIIGNMGTALARKIRPGIVLAGGALVAAVGMVVVAQVTPSSSLALLLIGMAIVFGGGGMIGIMSPFLVMSSAPPEKGGAAGSYSSTVGEFGTALGVAVMGLIGTAVYRGQLTVPSGVPEEAAEVAQESISGAVFTSEAISDAQGTELLASAESAFTDSFHTVAWIAVVLYVGVAALAAFGLKHVPATGDQPADPMGAQGVEQVPDGVS</sequence>
<dbReference type="CDD" id="cd17321">
    <property type="entry name" value="MFS_MMR_MDR_like"/>
    <property type="match status" value="1"/>
</dbReference>
<dbReference type="PANTHER" id="PTHR42718:SF47">
    <property type="entry name" value="METHYL VIOLOGEN RESISTANCE PROTEIN SMVA"/>
    <property type="match status" value="1"/>
</dbReference>
<accession>B0BLN6</accession>
<evidence type="ECO:0000256" key="7">
    <source>
        <dbReference type="SAM" id="Phobius"/>
    </source>
</evidence>
<keyword evidence="4 7" id="KW-0812">Transmembrane</keyword>
<feature type="transmembrane region" description="Helical" evidence="7">
    <location>
        <begin position="83"/>
        <end position="102"/>
    </location>
</feature>
<feature type="transmembrane region" description="Helical" evidence="7">
    <location>
        <begin position="479"/>
        <end position="498"/>
    </location>
</feature>
<dbReference type="EMBL" id="AY271660">
    <property type="protein sequence ID" value="ABY66009.1"/>
    <property type="molecule type" value="Genomic_DNA"/>
</dbReference>
<evidence type="ECO:0000259" key="8">
    <source>
        <dbReference type="PROSITE" id="PS50850"/>
    </source>
</evidence>
<evidence type="ECO:0000313" key="9">
    <source>
        <dbReference type="EMBL" id="ABY66009.1"/>
    </source>
</evidence>
<feature type="transmembrane region" description="Helical" evidence="7">
    <location>
        <begin position="203"/>
        <end position="223"/>
    </location>
</feature>
<evidence type="ECO:0000256" key="4">
    <source>
        <dbReference type="ARBA" id="ARBA00022692"/>
    </source>
</evidence>
<feature type="transmembrane region" description="Helical" evidence="7">
    <location>
        <begin position="335"/>
        <end position="354"/>
    </location>
</feature>
<dbReference type="PRINTS" id="PR01035">
    <property type="entry name" value="TCRTETA"/>
</dbReference>
<reference evidence="9" key="2">
    <citation type="journal article" date="2007" name="J. Am. Chem. Soc.">
        <title>Characterization of the maduropeptin biosynthetic gene cluster from Actinomadura madurae ATCC 39144 supporting a unifying paradigm for enediyne biosynthesis.</title>
        <authorList>
            <person name="Van Lanen S.G."/>
            <person name="Oh T.J."/>
            <person name="Liu W."/>
            <person name="Wendt-Pienkowski E."/>
            <person name="Shen B."/>
        </authorList>
    </citation>
    <scope>NUCLEOTIDE SEQUENCE</scope>
    <source>
        <strain evidence="9">ATCC 39144</strain>
    </source>
</reference>
<feature type="transmembrane region" description="Helical" evidence="7">
    <location>
        <begin position="167"/>
        <end position="191"/>
    </location>
</feature>
<dbReference type="GO" id="GO:0022857">
    <property type="term" value="F:transmembrane transporter activity"/>
    <property type="evidence" value="ECO:0007669"/>
    <property type="project" value="InterPro"/>
</dbReference>
<feature type="transmembrane region" description="Helical" evidence="7">
    <location>
        <begin position="306"/>
        <end position="328"/>
    </location>
</feature>
<dbReference type="Gene3D" id="1.20.1720.10">
    <property type="entry name" value="Multidrug resistance protein D"/>
    <property type="match status" value="1"/>
</dbReference>
<dbReference type="GO" id="GO:0005886">
    <property type="term" value="C:plasma membrane"/>
    <property type="evidence" value="ECO:0007669"/>
    <property type="project" value="UniProtKB-SubCell"/>
</dbReference>
<keyword evidence="5 7" id="KW-1133">Transmembrane helix</keyword>
<feature type="transmembrane region" description="Helical" evidence="7">
    <location>
        <begin position="229"/>
        <end position="249"/>
    </location>
</feature>
<comment type="subcellular location">
    <subcellularLocation>
        <location evidence="1">Cell membrane</location>
        <topology evidence="1">Multi-pass membrane protein</topology>
    </subcellularLocation>
</comment>
<evidence type="ECO:0000256" key="5">
    <source>
        <dbReference type="ARBA" id="ARBA00022989"/>
    </source>
</evidence>
<dbReference type="Gene3D" id="1.20.1250.20">
    <property type="entry name" value="MFS general substrate transporter like domains"/>
    <property type="match status" value="1"/>
</dbReference>
<evidence type="ECO:0000256" key="3">
    <source>
        <dbReference type="ARBA" id="ARBA00022475"/>
    </source>
</evidence>
<evidence type="ECO:0000256" key="1">
    <source>
        <dbReference type="ARBA" id="ARBA00004651"/>
    </source>
</evidence>
<feature type="transmembrane region" description="Helical" evidence="7">
    <location>
        <begin position="407"/>
        <end position="424"/>
    </location>
</feature>
<keyword evidence="6 7" id="KW-0472">Membrane</keyword>
<reference evidence="9" key="3">
    <citation type="submission" date="2007-05" db="EMBL/GenBank/DDBJ databases">
        <title>Characterization of the Gene Cluster for Maduropeptin from Actinomadura madurae ATCC 39144 Establishes a Unifying Paradigm for Enediyne Biosynthesis.</title>
        <authorList>
            <person name="Van Lanen S.G."/>
            <person name="Oh T.-J."/>
            <person name="Liu W."/>
            <person name="Wendt-Pienkowski E."/>
            <person name="Shen B."/>
        </authorList>
    </citation>
    <scope>NUCLEOTIDE SEQUENCE</scope>
    <source>
        <strain evidence="9">ATCC 39144</strain>
    </source>
</reference>
<feature type="transmembrane region" description="Helical" evidence="7">
    <location>
        <begin position="59"/>
        <end position="76"/>
    </location>
</feature>
<evidence type="ECO:0000256" key="6">
    <source>
        <dbReference type="ARBA" id="ARBA00023136"/>
    </source>
</evidence>
<keyword evidence="2" id="KW-0813">Transport</keyword>
<organism evidence="9">
    <name type="scientific">Actinomadura madurae</name>
    <dbReference type="NCBI Taxonomy" id="1993"/>
    <lineage>
        <taxon>Bacteria</taxon>
        <taxon>Bacillati</taxon>
        <taxon>Actinomycetota</taxon>
        <taxon>Actinomycetes</taxon>
        <taxon>Streptosporangiales</taxon>
        <taxon>Thermomonosporaceae</taxon>
        <taxon>Actinomadura</taxon>
    </lineage>
</organism>
<dbReference type="Pfam" id="PF07690">
    <property type="entry name" value="MFS_1"/>
    <property type="match status" value="1"/>
</dbReference>
<feature type="transmembrane region" description="Helical" evidence="7">
    <location>
        <begin position="15"/>
        <end position="39"/>
    </location>
</feature>
<feature type="transmembrane region" description="Helical" evidence="7">
    <location>
        <begin position="270"/>
        <end position="294"/>
    </location>
</feature>
<dbReference type="InterPro" id="IPR001958">
    <property type="entry name" value="Tet-R_TetA/multi-R_MdtG-like"/>
</dbReference>
<dbReference type="InterPro" id="IPR011701">
    <property type="entry name" value="MFS"/>
</dbReference>